<dbReference type="SUPFAM" id="SSF48371">
    <property type="entry name" value="ARM repeat"/>
    <property type="match status" value="1"/>
</dbReference>
<organism evidence="1">
    <name type="scientific">Sipha flava</name>
    <name type="common">yellow sugarcane aphid</name>
    <dbReference type="NCBI Taxonomy" id="143950"/>
    <lineage>
        <taxon>Eukaryota</taxon>
        <taxon>Metazoa</taxon>
        <taxon>Ecdysozoa</taxon>
        <taxon>Arthropoda</taxon>
        <taxon>Hexapoda</taxon>
        <taxon>Insecta</taxon>
        <taxon>Pterygota</taxon>
        <taxon>Neoptera</taxon>
        <taxon>Paraneoptera</taxon>
        <taxon>Hemiptera</taxon>
        <taxon>Sternorrhyncha</taxon>
        <taxon>Aphidomorpha</taxon>
        <taxon>Aphidoidea</taxon>
        <taxon>Aphididae</taxon>
        <taxon>Sipha</taxon>
    </lineage>
</organism>
<dbReference type="AlphaFoldDB" id="A0A2S2QXZ3"/>
<gene>
    <name evidence="1" type="ORF">g.4297</name>
</gene>
<protein>
    <submittedName>
        <fullName evidence="1">Uncharacterized protein</fullName>
    </submittedName>
</protein>
<dbReference type="Pfam" id="PF14868">
    <property type="entry name" value="DUF4487"/>
    <property type="match status" value="1"/>
</dbReference>
<dbReference type="OrthoDB" id="6088000at2759"/>
<proteinExistence type="predicted"/>
<dbReference type="EMBL" id="GGMS01013392">
    <property type="protein sequence ID" value="MBY82595.1"/>
    <property type="molecule type" value="Transcribed_RNA"/>
</dbReference>
<reference evidence="1" key="1">
    <citation type="submission" date="2018-04" db="EMBL/GenBank/DDBJ databases">
        <title>Transcriptome assembly of Sipha flava.</title>
        <authorList>
            <person name="Scully E.D."/>
            <person name="Geib S.M."/>
            <person name="Palmer N.A."/>
            <person name="Koch K."/>
            <person name="Bradshaw J."/>
            <person name="Heng-Moss T."/>
            <person name="Sarath G."/>
        </authorList>
    </citation>
    <scope>NUCLEOTIDE SEQUENCE</scope>
</reference>
<evidence type="ECO:0000313" key="1">
    <source>
        <dbReference type="EMBL" id="MBY82595.1"/>
    </source>
</evidence>
<name>A0A2S2QXZ3_9HEMI</name>
<dbReference type="PANTHER" id="PTHR16071">
    <property type="entry name" value="CHROMOSOME 1 OPEN READING FRAME 112"/>
    <property type="match status" value="1"/>
</dbReference>
<sequence length="723" mass="84010">MMDDSTDEIVLDDFCYTDLQKKLNCVKKIIVDSNYEGDKELSINRLLQDCLQMLNNGKIALECMEKGPCTSSIIVPDLISYEKGVIASFKHCSESNVIYGNFINNVKQLLTDLFKKTSAVQILFFNIIEKVTFDLTLKGDQDLLLSVLQHIWYGAEAVYNASNKIMATNWKVYIAMSQKYSVELKKNIINDEPINFLCTEIKKKVLSFHHNDEVTLKLSTYLMSVLVKLCSSGCMLESHKMLVEFILFLNCYWLSDSQDVITIKDRLSQFVDQLVLISDEMFIKVFQLSCQDIINKNTANQKISALYIAMLLLKRLIKTPCNQQADETIDIVFQLIKCIDPVMCCYNIDIYDPLLINLASVILMSDYKLFEKVEKIVIENILNTEYWSAMFSSDLWIIIMRYLPSDMRNVQFSKLAKLYEMLVEFPCFTQCPQHIYLETLLRRHYSLLTDKNQLLNICPQLKTESLKSAIGILHVPTLTKYNCLSELVKIITKLPEQKNYEQLNGDIIYLWNCIKDEYPNNFLCALIEVTIGSEKILKTILPKINTIISGHNYEDTTEMKRCRLRLIRSILLHIPTFEENLILEIFFKYLFDQHPLVRQWTVETIVYFSSVTGNQNLVSILFKRPEIRSVITDYLKMKTNLTYNHNDIEKYFKQLSLCGKFQHNCSFNGQLNKMLDKLKTDIDCLNDIVCKTKMSADELERLKEYSSLLNNICEAMQFDIENV</sequence>
<dbReference type="InterPro" id="IPR016024">
    <property type="entry name" value="ARM-type_fold"/>
</dbReference>
<dbReference type="PANTHER" id="PTHR16071:SF2">
    <property type="entry name" value="FIGNL1-INTERACTING REGULATOR OF RECOMBINATION AND MITOSIS"/>
    <property type="match status" value="1"/>
</dbReference>
<dbReference type="InterPro" id="IPR027902">
    <property type="entry name" value="DUF4487"/>
</dbReference>
<accession>A0A2S2QXZ3</accession>